<dbReference type="InterPro" id="IPR036861">
    <property type="entry name" value="Endochitinase-like_sf"/>
</dbReference>
<proteinExistence type="predicted"/>
<feature type="disulfide bond" evidence="8">
    <location>
        <begin position="67"/>
        <end position="82"/>
    </location>
</feature>
<feature type="domain" description="Chitin-binding type-1" evidence="11">
    <location>
        <begin position="574"/>
        <end position="625"/>
    </location>
</feature>
<evidence type="ECO:0000256" key="7">
    <source>
        <dbReference type="ARBA" id="ARBA00023285"/>
    </source>
</evidence>
<dbReference type="Gene3D" id="3.20.20.370">
    <property type="entry name" value="Glycoside hydrolase/deacetylase"/>
    <property type="match status" value="1"/>
</dbReference>
<gene>
    <name evidence="13" type="ORF">BDW02DRAFT_579755</name>
</gene>
<dbReference type="Pfam" id="PF01522">
    <property type="entry name" value="Polysacc_deac_1"/>
    <property type="match status" value="1"/>
</dbReference>
<keyword evidence="7" id="KW-0170">Cobalt</keyword>
<feature type="compositionally biased region" description="Polar residues" evidence="9">
    <location>
        <begin position="854"/>
        <end position="863"/>
    </location>
</feature>
<dbReference type="GO" id="GO:0008061">
    <property type="term" value="F:chitin binding"/>
    <property type="evidence" value="ECO:0007669"/>
    <property type="project" value="UniProtKB-UniRule"/>
</dbReference>
<dbReference type="Gene3D" id="3.30.60.10">
    <property type="entry name" value="Endochitinase-like"/>
    <property type="match status" value="5"/>
</dbReference>
<keyword evidence="6" id="KW-0119">Carbohydrate metabolism</keyword>
<evidence type="ECO:0000256" key="8">
    <source>
        <dbReference type="PROSITE-ProRule" id="PRU00261"/>
    </source>
</evidence>
<evidence type="ECO:0000259" key="12">
    <source>
        <dbReference type="PROSITE" id="PS51677"/>
    </source>
</evidence>
<dbReference type="CDD" id="cd11618">
    <property type="entry name" value="ChtBD1_1"/>
    <property type="match status" value="4"/>
</dbReference>
<feature type="compositionally biased region" description="Low complexity" evidence="9">
    <location>
        <begin position="361"/>
        <end position="384"/>
    </location>
</feature>
<feature type="disulfide bond" evidence="8">
    <location>
        <begin position="406"/>
        <end position="420"/>
    </location>
</feature>
<feature type="domain" description="Chitin-binding type-1" evidence="11">
    <location>
        <begin position="382"/>
        <end position="433"/>
    </location>
</feature>
<feature type="compositionally biased region" description="Low complexity" evidence="9">
    <location>
        <begin position="659"/>
        <end position="679"/>
    </location>
</feature>
<keyword evidence="5" id="KW-0378">Hydrolase</keyword>
<evidence type="ECO:0000256" key="4">
    <source>
        <dbReference type="ARBA" id="ARBA00022729"/>
    </source>
</evidence>
<feature type="domain" description="Chitin-binding type-1" evidence="11">
    <location>
        <begin position="685"/>
        <end position="736"/>
    </location>
</feature>
<feature type="domain" description="Chitin-binding type-1" evidence="11">
    <location>
        <begin position="463"/>
        <end position="514"/>
    </location>
</feature>
<dbReference type="PROSITE" id="PS51677">
    <property type="entry name" value="NODB"/>
    <property type="match status" value="1"/>
</dbReference>
<feature type="disulfide bond" evidence="8">
    <location>
        <begin position="76"/>
        <end position="88"/>
    </location>
</feature>
<evidence type="ECO:0000259" key="11">
    <source>
        <dbReference type="PROSITE" id="PS50941"/>
    </source>
</evidence>
<dbReference type="OrthoDB" id="407355at2759"/>
<keyword evidence="8" id="KW-1015">Disulfide bond</keyword>
<evidence type="ECO:0000256" key="1">
    <source>
        <dbReference type="ARBA" id="ARBA00001941"/>
    </source>
</evidence>
<feature type="region of interest" description="Disordered" evidence="9">
    <location>
        <begin position="442"/>
        <end position="463"/>
    </location>
</feature>
<dbReference type="InterPro" id="IPR011330">
    <property type="entry name" value="Glyco_hydro/deAcase_b/a-brl"/>
</dbReference>
<dbReference type="GO" id="GO:0016810">
    <property type="term" value="F:hydrolase activity, acting on carbon-nitrogen (but not peptide) bonds"/>
    <property type="evidence" value="ECO:0007669"/>
    <property type="project" value="InterPro"/>
</dbReference>
<evidence type="ECO:0000256" key="9">
    <source>
        <dbReference type="SAM" id="MobiDB-lite"/>
    </source>
</evidence>
<comment type="caution">
    <text evidence="8">Lacks conserved residue(s) required for the propagation of feature annotation.</text>
</comment>
<evidence type="ECO:0000313" key="14">
    <source>
        <dbReference type="Proteomes" id="UP000800040"/>
    </source>
</evidence>
<evidence type="ECO:0008006" key="15">
    <source>
        <dbReference type="Google" id="ProtNLM"/>
    </source>
</evidence>
<dbReference type="GO" id="GO:0046872">
    <property type="term" value="F:metal ion binding"/>
    <property type="evidence" value="ECO:0007669"/>
    <property type="project" value="UniProtKB-KW"/>
</dbReference>
<evidence type="ECO:0000256" key="10">
    <source>
        <dbReference type="SAM" id="SignalP"/>
    </source>
</evidence>
<dbReference type="PANTHER" id="PTHR46471">
    <property type="entry name" value="CHITIN DEACETYLASE"/>
    <property type="match status" value="1"/>
</dbReference>
<dbReference type="Proteomes" id="UP000800040">
    <property type="component" value="Unassembled WGS sequence"/>
</dbReference>
<dbReference type="InterPro" id="IPR001002">
    <property type="entry name" value="Chitin-bd_1"/>
</dbReference>
<evidence type="ECO:0000256" key="2">
    <source>
        <dbReference type="ARBA" id="ARBA00022669"/>
    </source>
</evidence>
<sequence>MRVAEVIAASLVAPLVAAHGGMEGAPRIFGMPKQLRASNPFAGYQARHAAHPVRAVAARQVDGPERCGPDNGNQVCAEGVCCSASGYCGTTTEHCQAPDCLFNFGPGCDANKTPAGESTRNDARPQLGSIPYGGAGVYVCNNPGHVAITFDDGPYIYTEGVMALFEARGAHATFFVTGNNIGKGAIDENWAGVIKKMYDNGHQVASHTWSHQDLSVISKEEVYDQMVKNEMAIRNIIGKYPTYMRPPYSSCNGVCQEVLKDLGYVVSYFDLDTADYLNLTPELIQNAKDNFKEGIDTRNDGPYDGDRLAIAHDIHQLTAENLTAYMLEYLYSQGLKAVTMGECMQDPAENWYRDSTPAPPSTSSSSTVSSATPTPTGPTSTDGSCGASNSGMTCIGFVGPDGLSECCSEYGWCGNSNLHCQTGCQAGFGKCGAQPSASPSASVSVSASSTGPVPTPTGPTTTDGSCGASNNGMTCIGFVGPDGLSECCSEYGWCGNSNLHCQTGCQAGFGKCGDQDISSSSAAVSASSSMPASSSQAASSSADASSTVDASSSASQVSSAPSATPTTSGEMSRDGSCGGEKGYTCVGFHTLEGVKSECCSEYGWCGSSDDHCGTGCNPVYGNCPSTSSSSSSVAVSSASESASASSSAVSASADASSTVDASSSASQVSSAPSATPTTSGEMSRDGSCGGEKGYTCVGFHTLEGVKSECCSEYGWCGSSDDHCGTGCNPVYGNCPSTSSSSSSVAVSSASESVSASSSAVSASASASDVLSSSVHSASASASSDVLSSSVHSASASASASSSDVLSSSASASASASVSDHVSESASASDSASISASITSSVYSASASASASSSGLYPTSSDVSASKDDEPTGSMISEYPASTPSAVSSEYPVSSVISSEYPASSAIEPSTSCSTSTLTPYPTSFSTATRPSSTPCSTSTAAPTPTAYPVSTDGKCGAQNGGQTCAGYKSPWGIKMGCCCKQSGKCSVDPWACGVGCDKGYGKCWY</sequence>
<feature type="domain" description="NodB homology" evidence="12">
    <location>
        <begin position="144"/>
        <end position="345"/>
    </location>
</feature>
<feature type="region of interest" description="Disordered" evidence="9">
    <location>
        <begin position="549"/>
        <end position="577"/>
    </location>
</feature>
<feature type="compositionally biased region" description="Low complexity" evidence="9">
    <location>
        <begin position="549"/>
        <end position="568"/>
    </location>
</feature>
<keyword evidence="2 8" id="KW-0147">Chitin-binding</keyword>
<feature type="disulfide bond" evidence="8">
    <location>
        <begin position="487"/>
        <end position="501"/>
    </location>
</feature>
<dbReference type="AlphaFoldDB" id="A0A6A5KIF5"/>
<protein>
    <recommendedName>
        <fullName evidence="15">Glycoside hydrolase/deacetylase</fullName>
    </recommendedName>
</protein>
<dbReference type="SUPFAM" id="SSF88713">
    <property type="entry name" value="Glycoside hydrolase/deacetylase"/>
    <property type="match status" value="1"/>
</dbReference>
<evidence type="ECO:0000256" key="5">
    <source>
        <dbReference type="ARBA" id="ARBA00022801"/>
    </source>
</evidence>
<organism evidence="13 14">
    <name type="scientific">Decorospora gaudefroyi</name>
    <dbReference type="NCBI Taxonomy" id="184978"/>
    <lineage>
        <taxon>Eukaryota</taxon>
        <taxon>Fungi</taxon>
        <taxon>Dikarya</taxon>
        <taxon>Ascomycota</taxon>
        <taxon>Pezizomycotina</taxon>
        <taxon>Dothideomycetes</taxon>
        <taxon>Pleosporomycetidae</taxon>
        <taxon>Pleosporales</taxon>
        <taxon>Pleosporineae</taxon>
        <taxon>Pleosporaceae</taxon>
        <taxon>Decorospora</taxon>
    </lineage>
</organism>
<dbReference type="SMART" id="SM00270">
    <property type="entry name" value="ChtBD1"/>
    <property type="match status" value="5"/>
</dbReference>
<accession>A0A6A5KIF5</accession>
<dbReference type="EMBL" id="ML975305">
    <property type="protein sequence ID" value="KAF1834234.1"/>
    <property type="molecule type" value="Genomic_DNA"/>
</dbReference>
<keyword evidence="4 10" id="KW-0732">Signal</keyword>
<dbReference type="Pfam" id="PF00187">
    <property type="entry name" value="Chitin_bind_1"/>
    <property type="match status" value="1"/>
</dbReference>
<dbReference type="PANTHER" id="PTHR46471:SF8">
    <property type="entry name" value="CHITIN DEACETYLASE"/>
    <property type="match status" value="1"/>
</dbReference>
<name>A0A6A5KIF5_9PLEO</name>
<evidence type="ECO:0000256" key="3">
    <source>
        <dbReference type="ARBA" id="ARBA00022723"/>
    </source>
</evidence>
<keyword evidence="3" id="KW-0479">Metal-binding</keyword>
<evidence type="ECO:0000256" key="6">
    <source>
        <dbReference type="ARBA" id="ARBA00023277"/>
    </source>
</evidence>
<dbReference type="GO" id="GO:0005975">
    <property type="term" value="P:carbohydrate metabolic process"/>
    <property type="evidence" value="ECO:0007669"/>
    <property type="project" value="InterPro"/>
</dbReference>
<feature type="disulfide bond" evidence="8">
    <location>
        <begin position="709"/>
        <end position="723"/>
    </location>
</feature>
<dbReference type="CDD" id="cd00035">
    <property type="entry name" value="ChtBD1"/>
    <property type="match status" value="1"/>
</dbReference>
<feature type="chain" id="PRO_5025514914" description="Glycoside hydrolase/deacetylase" evidence="10">
    <location>
        <begin position="19"/>
        <end position="1005"/>
    </location>
</feature>
<feature type="domain" description="Chitin-binding type-1" evidence="11">
    <location>
        <begin position="64"/>
        <end position="110"/>
    </location>
</feature>
<feature type="disulfide bond" evidence="8">
    <location>
        <begin position="598"/>
        <end position="612"/>
    </location>
</feature>
<comment type="cofactor">
    <cofactor evidence="1">
        <name>Co(2+)</name>
        <dbReference type="ChEBI" id="CHEBI:48828"/>
    </cofactor>
</comment>
<feature type="region of interest" description="Disordered" evidence="9">
    <location>
        <begin position="850"/>
        <end position="887"/>
    </location>
</feature>
<feature type="region of interest" description="Disordered" evidence="9">
    <location>
        <begin position="349"/>
        <end position="386"/>
    </location>
</feature>
<dbReference type="InterPro" id="IPR002509">
    <property type="entry name" value="NODB_dom"/>
</dbReference>
<dbReference type="CDD" id="cd10951">
    <property type="entry name" value="CE4_ClCDA_like"/>
    <property type="match status" value="1"/>
</dbReference>
<keyword evidence="14" id="KW-1185">Reference proteome</keyword>
<feature type="disulfide bond" evidence="8">
    <location>
        <begin position="81"/>
        <end position="95"/>
    </location>
</feature>
<feature type="region of interest" description="Disordered" evidence="9">
    <location>
        <begin position="659"/>
        <end position="688"/>
    </location>
</feature>
<reference evidence="13" key="1">
    <citation type="submission" date="2020-01" db="EMBL/GenBank/DDBJ databases">
        <authorList>
            <consortium name="DOE Joint Genome Institute"/>
            <person name="Haridas S."/>
            <person name="Albert R."/>
            <person name="Binder M."/>
            <person name="Bloem J."/>
            <person name="Labutti K."/>
            <person name="Salamov A."/>
            <person name="Andreopoulos B."/>
            <person name="Baker S.E."/>
            <person name="Barry K."/>
            <person name="Bills G."/>
            <person name="Bluhm B.H."/>
            <person name="Cannon C."/>
            <person name="Castanera R."/>
            <person name="Culley D.E."/>
            <person name="Daum C."/>
            <person name="Ezra D."/>
            <person name="Gonzalez J.B."/>
            <person name="Henrissat B."/>
            <person name="Kuo A."/>
            <person name="Liang C."/>
            <person name="Lipzen A."/>
            <person name="Lutzoni F."/>
            <person name="Magnuson J."/>
            <person name="Mondo S."/>
            <person name="Nolan M."/>
            <person name="Ohm R."/>
            <person name="Pangilinan J."/>
            <person name="Park H.-J."/>
            <person name="Ramirez L."/>
            <person name="Alfaro M."/>
            <person name="Sun H."/>
            <person name="Tritt A."/>
            <person name="Yoshinaga Y."/>
            <person name="Zwiers L.-H."/>
            <person name="Turgeon B.G."/>
            <person name="Goodwin S.B."/>
            <person name="Spatafora J.W."/>
            <person name="Crous P.W."/>
            <person name="Grigoriev I.V."/>
        </authorList>
    </citation>
    <scope>NUCLEOTIDE SEQUENCE</scope>
    <source>
        <strain evidence="13">P77</strain>
    </source>
</reference>
<evidence type="ECO:0000313" key="13">
    <source>
        <dbReference type="EMBL" id="KAF1834234.1"/>
    </source>
</evidence>
<feature type="region of interest" description="Disordered" evidence="9">
    <location>
        <begin position="923"/>
        <end position="946"/>
    </location>
</feature>
<dbReference type="SUPFAM" id="SSF57016">
    <property type="entry name" value="Plant lectins/antimicrobial peptides"/>
    <property type="match status" value="5"/>
</dbReference>
<feature type="signal peptide" evidence="10">
    <location>
        <begin position="1"/>
        <end position="18"/>
    </location>
</feature>
<dbReference type="PROSITE" id="PS50941">
    <property type="entry name" value="CHIT_BIND_I_2"/>
    <property type="match status" value="5"/>
</dbReference>